<dbReference type="STRING" id="436017.A4S197"/>
<dbReference type="KEGG" id="olu:OSTLU_87975"/>
<evidence type="ECO:0000259" key="7">
    <source>
        <dbReference type="PROSITE" id="PS50902"/>
    </source>
</evidence>
<dbReference type="GO" id="GO:0010181">
    <property type="term" value="F:FMN binding"/>
    <property type="evidence" value="ECO:0007669"/>
    <property type="project" value="InterPro"/>
</dbReference>
<dbReference type="InterPro" id="IPR010086">
    <property type="entry name" value="Flavodoxin_lc"/>
</dbReference>
<comment type="cofactor">
    <cofactor evidence="1">
        <name>FMN</name>
        <dbReference type="ChEBI" id="CHEBI:58210"/>
    </cofactor>
</comment>
<evidence type="ECO:0000256" key="6">
    <source>
        <dbReference type="ARBA" id="ARBA00022982"/>
    </source>
</evidence>
<dbReference type="InterPro" id="IPR008254">
    <property type="entry name" value="Flavodoxin/NO_synth"/>
</dbReference>
<comment type="similarity">
    <text evidence="2">Belongs to the flavodoxin family.</text>
</comment>
<evidence type="ECO:0000256" key="4">
    <source>
        <dbReference type="ARBA" id="ARBA00022630"/>
    </source>
</evidence>
<dbReference type="EMBL" id="CP000588">
    <property type="protein sequence ID" value="ABO97619.1"/>
    <property type="molecule type" value="Genomic_DNA"/>
</dbReference>
<evidence type="ECO:0000313" key="9">
    <source>
        <dbReference type="Proteomes" id="UP000001568"/>
    </source>
</evidence>
<dbReference type="HOGENOM" id="CLU_051402_1_0_1"/>
<feature type="domain" description="Flavodoxin-like" evidence="7">
    <location>
        <begin position="1"/>
        <end position="136"/>
    </location>
</feature>
<dbReference type="PANTHER" id="PTHR42809:SF1">
    <property type="entry name" value="FLAVODOXIN 1"/>
    <property type="match status" value="1"/>
</dbReference>
<keyword evidence="4" id="KW-0285">Flavoprotein</keyword>
<dbReference type="Gramene" id="ABO97619">
    <property type="protein sequence ID" value="ABO97619"/>
    <property type="gene ID" value="OSTLU_87975"/>
</dbReference>
<dbReference type="NCBIfam" id="NF006738">
    <property type="entry name" value="PRK09267.1-4"/>
    <property type="match status" value="1"/>
</dbReference>
<dbReference type="eggNOG" id="ENOG502S6IV">
    <property type="taxonomic scope" value="Eukaryota"/>
</dbReference>
<protein>
    <recommendedName>
        <fullName evidence="7">Flavodoxin-like domain-containing protein</fullName>
    </recommendedName>
</protein>
<keyword evidence="9" id="KW-1185">Reference proteome</keyword>
<evidence type="ECO:0000256" key="3">
    <source>
        <dbReference type="ARBA" id="ARBA00022448"/>
    </source>
</evidence>
<dbReference type="RefSeq" id="XP_001419326.1">
    <property type="nucleotide sequence ID" value="XM_001419289.1"/>
</dbReference>
<dbReference type="Proteomes" id="UP000001568">
    <property type="component" value="Chromosome 8"/>
</dbReference>
<proteinExistence type="inferred from homology"/>
<evidence type="ECO:0000256" key="5">
    <source>
        <dbReference type="ARBA" id="ARBA00022643"/>
    </source>
</evidence>
<evidence type="ECO:0000256" key="2">
    <source>
        <dbReference type="ARBA" id="ARBA00005267"/>
    </source>
</evidence>
<evidence type="ECO:0000256" key="1">
    <source>
        <dbReference type="ARBA" id="ARBA00001917"/>
    </source>
</evidence>
<gene>
    <name evidence="8" type="ORF">OSTLU_87975</name>
</gene>
<evidence type="ECO:0000313" key="8">
    <source>
        <dbReference type="EMBL" id="ABO97619.1"/>
    </source>
</evidence>
<dbReference type="PIRSF" id="PIRSF038996">
    <property type="entry name" value="FldA"/>
    <property type="match status" value="1"/>
</dbReference>
<dbReference type="Gene3D" id="3.40.50.360">
    <property type="match status" value="1"/>
</dbReference>
<name>A4S197_OSTLU</name>
<sequence>MDIADVAVSDLSSYDSLIVGAPTWHTGADEGRSGTAWDEAYGDIRSLDLSGKKVAVFGVGDSSAYGEYFCDAIEELHSAFRDTGAEMCGGNVSKDDYDFADSKALVDGVFIGLPLDEDNESHKSEERAKNWCKQLSNAGFK</sequence>
<dbReference type="GeneID" id="5003277"/>
<dbReference type="PROSITE" id="PS50902">
    <property type="entry name" value="FLAVODOXIN_LIKE"/>
    <property type="match status" value="1"/>
</dbReference>
<dbReference type="Pfam" id="PF00258">
    <property type="entry name" value="Flavodoxin_1"/>
    <property type="match status" value="1"/>
</dbReference>
<dbReference type="SUPFAM" id="SSF52218">
    <property type="entry name" value="Flavoproteins"/>
    <property type="match status" value="1"/>
</dbReference>
<keyword evidence="3" id="KW-0813">Transport</keyword>
<dbReference type="AlphaFoldDB" id="A4S197"/>
<dbReference type="InterPro" id="IPR029039">
    <property type="entry name" value="Flavoprotein-like_sf"/>
</dbReference>
<accession>A4S197</accession>
<keyword evidence="6" id="KW-0249">Electron transport</keyword>
<keyword evidence="5" id="KW-0288">FMN</keyword>
<reference evidence="8 9" key="1">
    <citation type="journal article" date="2007" name="Proc. Natl. Acad. Sci. U.S.A.">
        <title>The tiny eukaryote Ostreococcus provides genomic insights into the paradox of plankton speciation.</title>
        <authorList>
            <person name="Palenik B."/>
            <person name="Grimwood J."/>
            <person name="Aerts A."/>
            <person name="Rouze P."/>
            <person name="Salamov A."/>
            <person name="Putnam N."/>
            <person name="Dupont C."/>
            <person name="Jorgensen R."/>
            <person name="Derelle E."/>
            <person name="Rombauts S."/>
            <person name="Zhou K."/>
            <person name="Otillar R."/>
            <person name="Merchant S.S."/>
            <person name="Podell S."/>
            <person name="Gaasterland T."/>
            <person name="Napoli C."/>
            <person name="Gendler K."/>
            <person name="Manuell A."/>
            <person name="Tai V."/>
            <person name="Vallon O."/>
            <person name="Piganeau G."/>
            <person name="Jancek S."/>
            <person name="Heijde M."/>
            <person name="Jabbari K."/>
            <person name="Bowler C."/>
            <person name="Lohr M."/>
            <person name="Robbens S."/>
            <person name="Werner G."/>
            <person name="Dubchak I."/>
            <person name="Pazour G.J."/>
            <person name="Ren Q."/>
            <person name="Paulsen I."/>
            <person name="Delwiche C."/>
            <person name="Schmutz J."/>
            <person name="Rokhsar D."/>
            <person name="Van de Peer Y."/>
            <person name="Moreau H."/>
            <person name="Grigoriev I.V."/>
        </authorList>
    </citation>
    <scope>NUCLEOTIDE SEQUENCE [LARGE SCALE GENOMIC DNA]</scope>
    <source>
        <strain evidence="8 9">CCE9901</strain>
    </source>
</reference>
<dbReference type="InterPro" id="IPR050619">
    <property type="entry name" value="Flavodoxin"/>
</dbReference>
<dbReference type="OrthoDB" id="528439at2759"/>
<organism evidence="8 9">
    <name type="scientific">Ostreococcus lucimarinus (strain CCE9901)</name>
    <dbReference type="NCBI Taxonomy" id="436017"/>
    <lineage>
        <taxon>Eukaryota</taxon>
        <taxon>Viridiplantae</taxon>
        <taxon>Chlorophyta</taxon>
        <taxon>Mamiellophyceae</taxon>
        <taxon>Mamiellales</taxon>
        <taxon>Bathycoccaceae</taxon>
        <taxon>Ostreococcus</taxon>
    </lineage>
</organism>
<dbReference type="PANTHER" id="PTHR42809">
    <property type="entry name" value="FLAVODOXIN 2"/>
    <property type="match status" value="1"/>
</dbReference>